<feature type="domain" description="Phosphotyrosine protein phosphatase I" evidence="7">
    <location>
        <begin position="1"/>
        <end position="148"/>
    </location>
</feature>
<dbReference type="EC" id="3.1.3.48" evidence="2"/>
<proteinExistence type="inferred from homology"/>
<organism evidence="8 9">
    <name type="scientific">Limosilactobacillus pontis DSM 8475</name>
    <dbReference type="NCBI Taxonomy" id="1423794"/>
    <lineage>
        <taxon>Bacteria</taxon>
        <taxon>Bacillati</taxon>
        <taxon>Bacillota</taxon>
        <taxon>Bacilli</taxon>
        <taxon>Lactobacillales</taxon>
        <taxon>Lactobacillaceae</taxon>
        <taxon>Limosilactobacillus</taxon>
    </lineage>
</organism>
<comment type="similarity">
    <text evidence="1">Belongs to the low molecular weight phosphotyrosine protein phosphatase family.</text>
</comment>
<dbReference type="GeneID" id="87978226"/>
<dbReference type="InterPro" id="IPR036196">
    <property type="entry name" value="Ptyr_pPase_sf"/>
</dbReference>
<dbReference type="PANTHER" id="PTHR11717">
    <property type="entry name" value="LOW MOLECULAR WEIGHT PROTEIN TYROSINE PHOSPHATASE"/>
    <property type="match status" value="1"/>
</dbReference>
<keyword evidence="3" id="KW-0378">Hydrolase</keyword>
<evidence type="ECO:0000259" key="7">
    <source>
        <dbReference type="SMART" id="SM00226"/>
    </source>
</evidence>
<evidence type="ECO:0000256" key="6">
    <source>
        <dbReference type="PIRSR" id="PIRSR617867-1"/>
    </source>
</evidence>
<evidence type="ECO:0000313" key="8">
    <source>
        <dbReference type="EMBL" id="KRM37356.1"/>
    </source>
</evidence>
<dbReference type="InterPro" id="IPR017867">
    <property type="entry name" value="Tyr_phospatase_low_mol_wt"/>
</dbReference>
<dbReference type="CDD" id="cd16343">
    <property type="entry name" value="LMWPTP"/>
    <property type="match status" value="1"/>
</dbReference>
<keyword evidence="4" id="KW-0904">Protein phosphatase</keyword>
<evidence type="ECO:0000256" key="4">
    <source>
        <dbReference type="ARBA" id="ARBA00022912"/>
    </source>
</evidence>
<evidence type="ECO:0000313" key="9">
    <source>
        <dbReference type="Proteomes" id="UP000051085"/>
    </source>
</evidence>
<dbReference type="RefSeq" id="WP_057806430.1">
    <property type="nucleotide sequence ID" value="NZ_AZGO01000037.1"/>
</dbReference>
<dbReference type="Proteomes" id="UP000051085">
    <property type="component" value="Unassembled WGS sequence"/>
</dbReference>
<dbReference type="InterPro" id="IPR050438">
    <property type="entry name" value="LMW_PTPase"/>
</dbReference>
<feature type="active site" description="Nucleophile" evidence="6">
    <location>
        <position position="13"/>
    </location>
</feature>
<accession>A0A922TNK1</accession>
<feature type="active site" description="Proton donor" evidence="6">
    <location>
        <position position="124"/>
    </location>
</feature>
<dbReference type="SMART" id="SM00226">
    <property type="entry name" value="LMWPc"/>
    <property type="match status" value="1"/>
</dbReference>
<dbReference type="AlphaFoldDB" id="A0A922TNK1"/>
<dbReference type="InterPro" id="IPR023485">
    <property type="entry name" value="Ptyr_pPase"/>
</dbReference>
<dbReference type="GO" id="GO:0004725">
    <property type="term" value="F:protein tyrosine phosphatase activity"/>
    <property type="evidence" value="ECO:0007669"/>
    <property type="project" value="UniProtKB-EC"/>
</dbReference>
<protein>
    <recommendedName>
        <fullName evidence="2">protein-tyrosine-phosphatase</fullName>
        <ecNumber evidence="2">3.1.3.48</ecNumber>
    </recommendedName>
</protein>
<evidence type="ECO:0000256" key="1">
    <source>
        <dbReference type="ARBA" id="ARBA00011063"/>
    </source>
</evidence>
<comment type="caution">
    <text evidence="8">The sequence shown here is derived from an EMBL/GenBank/DDBJ whole genome shotgun (WGS) entry which is preliminary data.</text>
</comment>
<feature type="active site" description="Nucleophile" evidence="6">
    <location>
        <position position="7"/>
    </location>
</feature>
<comment type="catalytic activity">
    <reaction evidence="5">
        <text>O-phospho-L-tyrosyl-[protein] + H2O = L-tyrosyl-[protein] + phosphate</text>
        <dbReference type="Rhea" id="RHEA:10684"/>
        <dbReference type="Rhea" id="RHEA-COMP:10136"/>
        <dbReference type="Rhea" id="RHEA-COMP:20101"/>
        <dbReference type="ChEBI" id="CHEBI:15377"/>
        <dbReference type="ChEBI" id="CHEBI:43474"/>
        <dbReference type="ChEBI" id="CHEBI:46858"/>
        <dbReference type="ChEBI" id="CHEBI:61978"/>
        <dbReference type="EC" id="3.1.3.48"/>
    </reaction>
</comment>
<dbReference type="PRINTS" id="PR00719">
    <property type="entry name" value="LMWPTPASE"/>
</dbReference>
<dbReference type="Gene3D" id="3.40.50.2300">
    <property type="match status" value="1"/>
</dbReference>
<evidence type="ECO:0000256" key="3">
    <source>
        <dbReference type="ARBA" id="ARBA00022801"/>
    </source>
</evidence>
<dbReference type="EMBL" id="AZGO01000037">
    <property type="protein sequence ID" value="KRM37356.1"/>
    <property type="molecule type" value="Genomic_DNA"/>
</dbReference>
<dbReference type="SUPFAM" id="SSF52788">
    <property type="entry name" value="Phosphotyrosine protein phosphatases I"/>
    <property type="match status" value="1"/>
</dbReference>
<gene>
    <name evidence="8" type="ORF">FD34_GL001342</name>
</gene>
<dbReference type="PANTHER" id="PTHR11717:SF7">
    <property type="entry name" value="LOW MOLECULAR WEIGHT PHOSPHOTYROSINE PROTEIN PHOSPHATASE"/>
    <property type="match status" value="1"/>
</dbReference>
<dbReference type="Pfam" id="PF01451">
    <property type="entry name" value="LMWPc"/>
    <property type="match status" value="1"/>
</dbReference>
<evidence type="ECO:0000256" key="5">
    <source>
        <dbReference type="ARBA" id="ARBA00051722"/>
    </source>
</evidence>
<reference evidence="8 9" key="1">
    <citation type="journal article" date="2015" name="Genome Announc.">
        <title>Expanding the biotechnology potential of lactobacilli through comparative genomics of 213 strains and associated genera.</title>
        <authorList>
            <person name="Sun Z."/>
            <person name="Harris H.M."/>
            <person name="McCann A."/>
            <person name="Guo C."/>
            <person name="Argimon S."/>
            <person name="Zhang W."/>
            <person name="Yang X."/>
            <person name="Jeffery I.B."/>
            <person name="Cooney J.C."/>
            <person name="Kagawa T.F."/>
            <person name="Liu W."/>
            <person name="Song Y."/>
            <person name="Salvetti E."/>
            <person name="Wrobel A."/>
            <person name="Rasinkangas P."/>
            <person name="Parkhill J."/>
            <person name="Rea M.C."/>
            <person name="O'Sullivan O."/>
            <person name="Ritari J."/>
            <person name="Douillard F.P."/>
            <person name="Paul Ross R."/>
            <person name="Yang R."/>
            <person name="Briner A.E."/>
            <person name="Felis G.E."/>
            <person name="de Vos W.M."/>
            <person name="Barrangou R."/>
            <person name="Klaenhammer T.R."/>
            <person name="Caufield P.W."/>
            <person name="Cui Y."/>
            <person name="Zhang H."/>
            <person name="O'Toole P.W."/>
        </authorList>
    </citation>
    <scope>NUCLEOTIDE SEQUENCE [LARGE SCALE GENOMIC DNA]</scope>
    <source>
        <strain evidence="8 9">DSM 8475</strain>
    </source>
</reference>
<name>A0A922TNK1_9LACO</name>
<sequence length="154" mass="17307">MNVLFVCLGNICRSPMAEAMFKQMVTEDGLSDQVHVDSAATSSEEEGNGPHPGALEVMQRHQLPTAGLVSRPITSRDFAWADYIICMDNMNLYNLRRVAPVTDVNKISLANEPVPGKADAEIPDPWYTHRFEDTYQSLKVALPYWLDIIKKQLK</sequence>
<evidence type="ECO:0000256" key="2">
    <source>
        <dbReference type="ARBA" id="ARBA00013064"/>
    </source>
</evidence>